<dbReference type="Pfam" id="PF00483">
    <property type="entry name" value="NTP_transferase"/>
    <property type="match status" value="1"/>
</dbReference>
<sequence length="257" mass="29525">MRAIILAAGFGSRLMPLTKDMPKCMVKYKNKRLIEYQIQALIGAGITDIAIIGGYKFDVLKNYLGQAYPLLQTFYKNPKFDSTNMVTTLFCAKEFLSKCFQDKHDIIISYSDIVYFINTVKKLSSSNKPLSIVIDRDWQNLWKERFENPLSDAETLKINDGKIIEIGKKPNGYDEIQGQYIGLFKIGWEFLDSVINAYDGLDKEKIYDGKDYNNMYMTSFLQILIDKFNNAYPIDIHGGWCEIDSSSDLDINIIKDC</sequence>
<dbReference type="SUPFAM" id="SSF53448">
    <property type="entry name" value="Nucleotide-diphospho-sugar transferases"/>
    <property type="match status" value="1"/>
</dbReference>
<organism evidence="4 7">
    <name type="scientific">Helicobacter muridarum</name>
    <dbReference type="NCBI Taxonomy" id="216"/>
    <lineage>
        <taxon>Bacteria</taxon>
        <taxon>Pseudomonadati</taxon>
        <taxon>Campylobacterota</taxon>
        <taxon>Epsilonproteobacteria</taxon>
        <taxon>Campylobacterales</taxon>
        <taxon>Helicobacteraceae</taxon>
        <taxon>Helicobacter</taxon>
    </lineage>
</organism>
<dbReference type="InterPro" id="IPR005835">
    <property type="entry name" value="NTP_transferase_dom"/>
</dbReference>
<dbReference type="EC" id="2.7.7.9" evidence="4"/>
<evidence type="ECO:0000256" key="1">
    <source>
        <dbReference type="ARBA" id="ARBA00022679"/>
    </source>
</evidence>
<dbReference type="EC" id="2.7.7.37" evidence="4"/>
<dbReference type="GO" id="GO:0047347">
    <property type="term" value="F:aldose-1-phosphate nucleotidyltransferase activity"/>
    <property type="evidence" value="ECO:0007669"/>
    <property type="project" value="UniProtKB-EC"/>
</dbReference>
<proteinExistence type="predicted"/>
<keyword evidence="7" id="KW-1185">Reference proteome</keyword>
<evidence type="ECO:0000313" key="6">
    <source>
        <dbReference type="Proteomes" id="UP000029922"/>
    </source>
</evidence>
<keyword evidence="1 4" id="KW-0808">Transferase</keyword>
<name>A0A099TZH9_9HELI</name>
<evidence type="ECO:0000313" key="5">
    <source>
        <dbReference type="EMBL" id="TLD99605.1"/>
    </source>
</evidence>
<dbReference type="AlphaFoldDB" id="A0A099TZH9"/>
<accession>A0A099TZH9</accession>
<keyword evidence="2 4" id="KW-0548">Nucleotidyltransferase</keyword>
<dbReference type="InterPro" id="IPR029044">
    <property type="entry name" value="Nucleotide-diphossugar_trans"/>
</dbReference>
<dbReference type="PANTHER" id="PTHR43584">
    <property type="entry name" value="NUCLEOTIDYL TRANSFERASE"/>
    <property type="match status" value="1"/>
</dbReference>
<dbReference type="Gene3D" id="3.90.550.10">
    <property type="entry name" value="Spore Coat Polysaccharide Biosynthesis Protein SpsA, Chain A"/>
    <property type="match status" value="1"/>
</dbReference>
<dbReference type="RefSeq" id="WP_034558398.1">
    <property type="nucleotide sequence ID" value="NZ_FZML01000033.1"/>
</dbReference>
<dbReference type="OrthoDB" id="9788272at2"/>
<dbReference type="GO" id="GO:0003983">
    <property type="term" value="F:UTP:glucose-1-phosphate uridylyltransferase activity"/>
    <property type="evidence" value="ECO:0007669"/>
    <property type="project" value="UniProtKB-EC"/>
</dbReference>
<evidence type="ECO:0000256" key="2">
    <source>
        <dbReference type="ARBA" id="ARBA00022695"/>
    </source>
</evidence>
<feature type="domain" description="Nucleotidyl transferase" evidence="3">
    <location>
        <begin position="3"/>
        <end position="116"/>
    </location>
</feature>
<dbReference type="EMBL" id="UGJE01000002">
    <property type="protein sequence ID" value="STQ86784.1"/>
    <property type="molecule type" value="Genomic_DNA"/>
</dbReference>
<evidence type="ECO:0000313" key="4">
    <source>
        <dbReference type="EMBL" id="STQ86784.1"/>
    </source>
</evidence>
<dbReference type="Proteomes" id="UP000255139">
    <property type="component" value="Unassembled WGS sequence"/>
</dbReference>
<dbReference type="STRING" id="216.LS73_06430"/>
<reference evidence="5 6" key="1">
    <citation type="journal article" date="2014" name="Genome Announc.">
        <title>Draft genome sequences of eight enterohepatic helicobacter species isolated from both laboratory and wild rodents.</title>
        <authorList>
            <person name="Sheh A."/>
            <person name="Shen Z."/>
            <person name="Fox J.G."/>
        </authorList>
    </citation>
    <scope>NUCLEOTIDE SEQUENCE [LARGE SCALE GENOMIC DNA]</scope>
    <source>
        <strain evidence="5 6">ST1</strain>
    </source>
</reference>
<dbReference type="EMBL" id="JRPD02000016">
    <property type="protein sequence ID" value="TLD99605.1"/>
    <property type="molecule type" value="Genomic_DNA"/>
</dbReference>
<dbReference type="Proteomes" id="UP000029922">
    <property type="component" value="Unassembled WGS sequence"/>
</dbReference>
<protein>
    <submittedName>
        <fullName evidence="5">Phosphocholine cytidylyltransferase family protein</fullName>
    </submittedName>
    <submittedName>
        <fullName evidence="4">Sugar nucleotidyltransferase</fullName>
        <ecNumber evidence="4">2.7.7.37</ecNumber>
        <ecNumber evidence="4">2.7.7.9</ecNumber>
    </submittedName>
</protein>
<reference evidence="4 7" key="2">
    <citation type="submission" date="2018-06" db="EMBL/GenBank/DDBJ databases">
        <authorList>
            <consortium name="Pathogen Informatics"/>
            <person name="Doyle S."/>
        </authorList>
    </citation>
    <scope>NUCLEOTIDE SEQUENCE [LARGE SCALE GENOMIC DNA]</scope>
    <source>
        <strain evidence="4 7">NCTC12714</strain>
    </source>
</reference>
<gene>
    <name evidence="4" type="primary">galU_2</name>
    <name evidence="5" type="ORF">LS73_006980</name>
    <name evidence="4" type="ORF">NCTC12714_01595</name>
</gene>
<dbReference type="PANTHER" id="PTHR43584:SF8">
    <property type="entry name" value="N-ACETYLMURAMATE ALPHA-1-PHOSPHATE URIDYLYLTRANSFERASE"/>
    <property type="match status" value="1"/>
</dbReference>
<dbReference type="InterPro" id="IPR050065">
    <property type="entry name" value="GlmU-like"/>
</dbReference>
<evidence type="ECO:0000313" key="7">
    <source>
        <dbReference type="Proteomes" id="UP000255139"/>
    </source>
</evidence>
<evidence type="ECO:0000259" key="3">
    <source>
        <dbReference type="Pfam" id="PF00483"/>
    </source>
</evidence>
<dbReference type="CDD" id="cd02523">
    <property type="entry name" value="PC_cytidylyltransferase"/>
    <property type="match status" value="1"/>
</dbReference>